<dbReference type="AlphaFoldDB" id="A0A6B3KN85"/>
<organism evidence="3">
    <name type="scientific">Xanthomonas euvesicatoria</name>
    <dbReference type="NCBI Taxonomy" id="456327"/>
    <lineage>
        <taxon>Bacteria</taxon>
        <taxon>Pseudomonadati</taxon>
        <taxon>Pseudomonadota</taxon>
        <taxon>Gammaproteobacteria</taxon>
        <taxon>Lysobacterales</taxon>
        <taxon>Lysobacteraceae</taxon>
        <taxon>Xanthomonas</taxon>
    </lineage>
</organism>
<evidence type="ECO:0000259" key="2">
    <source>
        <dbReference type="PROSITE" id="PS52018"/>
    </source>
</evidence>
<dbReference type="PROSITE" id="PS52018">
    <property type="entry name" value="DART"/>
    <property type="match status" value="1"/>
</dbReference>
<dbReference type="InterPro" id="IPR029494">
    <property type="entry name" value="DarT"/>
</dbReference>
<gene>
    <name evidence="3" type="ORF">G3W62_20565</name>
</gene>
<sequence length="172" mass="19411">MNANDQLKQITWLYHFTDRRNLPLIRQQGGLLPLAELQRRGAIVPAPGGNEWSHEADALKGMGNYVHLCFRESHPMEYIARRDGRIQNTIFLRIHASVLQFPGVRFTNDVSNKAGVESIPIAEAAPVIDYQVLYTSTEWKDPAIKLRLDQAEKCEVLVPMLIPLNLIGNING</sequence>
<evidence type="ECO:0000313" key="3">
    <source>
        <dbReference type="EMBL" id="NEK75117.1"/>
    </source>
</evidence>
<keyword evidence="1" id="KW-1277">Toxin-antitoxin system</keyword>
<feature type="domain" description="DarT" evidence="2">
    <location>
        <begin position="11"/>
        <end position="172"/>
    </location>
</feature>
<dbReference type="GO" id="GO:0003677">
    <property type="term" value="F:DNA binding"/>
    <property type="evidence" value="ECO:0007669"/>
    <property type="project" value="UniProtKB-UniRule"/>
</dbReference>
<name>A0A6B3KN85_XANEU</name>
<dbReference type="Pfam" id="PF14487">
    <property type="entry name" value="DarT"/>
    <property type="match status" value="1"/>
</dbReference>
<reference evidence="3" key="1">
    <citation type="submission" date="2019-11" db="EMBL/GenBank/DDBJ databases">
        <title>Genome-resolved metagenomics to study the prevalence of co-infection and intraspecific heterogeneity among plant pathogen metapopulations.</title>
        <authorList>
            <person name="Newberry E."/>
            <person name="Bhandari R."/>
            <person name="Kemble J."/>
            <person name="Sikora E."/>
            <person name="Potnis N."/>
        </authorList>
    </citation>
    <scope>NUCLEOTIDE SEQUENCE</scope>
    <source>
        <strain evidence="3">Xe_Pep_Tuscaloosa_18b</strain>
    </source>
</reference>
<accession>A0A6B3KN85</accession>
<comment type="similarity">
    <text evidence="1">Belongs to the DarT ADP-ribosyltransferase family.</text>
</comment>
<comment type="caution">
    <text evidence="1">Lacks conserved residue(s) required for the propagation of feature annotation.</text>
</comment>
<dbReference type="RefSeq" id="WP_160292239.1">
    <property type="nucleotide sequence ID" value="NZ_CP170254.1"/>
</dbReference>
<proteinExistence type="inferred from homology"/>
<dbReference type="EMBL" id="JAAGYV010000274">
    <property type="protein sequence ID" value="NEK75117.1"/>
    <property type="molecule type" value="Genomic_DNA"/>
</dbReference>
<comment type="caution">
    <text evidence="3">The sequence shown here is derived from an EMBL/GenBank/DDBJ whole genome shotgun (WGS) entry which is preliminary data.</text>
</comment>
<protein>
    <submittedName>
        <fullName evidence="3">DUF4433 domain-containing protein</fullName>
    </submittedName>
</protein>
<evidence type="ECO:0000256" key="1">
    <source>
        <dbReference type="PROSITE-ProRule" id="PRU01362"/>
    </source>
</evidence>
<keyword evidence="1" id="KW-0238">DNA-binding</keyword>